<feature type="compositionally biased region" description="Basic residues" evidence="1">
    <location>
        <begin position="116"/>
        <end position="130"/>
    </location>
</feature>
<dbReference type="Pfam" id="PF18803">
    <property type="entry name" value="CxC2"/>
    <property type="match status" value="1"/>
</dbReference>
<gene>
    <name evidence="3" type="ORF">CVT24_013116</name>
</gene>
<dbReference type="OrthoDB" id="3214502at2759"/>
<protein>
    <recommendedName>
        <fullName evidence="2">CxC2-like cysteine cluster KDZ transposase-associated domain-containing protein</fullName>
    </recommendedName>
</protein>
<evidence type="ECO:0000313" key="3">
    <source>
        <dbReference type="EMBL" id="PPR04510.1"/>
    </source>
</evidence>
<dbReference type="STRING" id="181874.A0A409YN96"/>
<proteinExistence type="predicted"/>
<keyword evidence="4" id="KW-1185">Reference proteome</keyword>
<accession>A0A409YN96</accession>
<dbReference type="InterPro" id="IPR041457">
    <property type="entry name" value="CxC2_KDZ-assoc"/>
</dbReference>
<dbReference type="InParanoid" id="A0A409YN96"/>
<reference evidence="3 4" key="1">
    <citation type="journal article" date="2018" name="Evol. Lett.">
        <title>Horizontal gene cluster transfer increased hallucinogenic mushroom diversity.</title>
        <authorList>
            <person name="Reynolds H.T."/>
            <person name="Vijayakumar V."/>
            <person name="Gluck-Thaler E."/>
            <person name="Korotkin H.B."/>
            <person name="Matheny P.B."/>
            <person name="Slot J.C."/>
        </authorList>
    </citation>
    <scope>NUCLEOTIDE SEQUENCE [LARGE SCALE GENOMIC DNA]</scope>
    <source>
        <strain evidence="3 4">2629</strain>
    </source>
</reference>
<dbReference type="Proteomes" id="UP000284842">
    <property type="component" value="Unassembled WGS sequence"/>
</dbReference>
<dbReference type="AlphaFoldDB" id="A0A409YN96"/>
<name>A0A409YN96_9AGAR</name>
<organism evidence="3 4">
    <name type="scientific">Panaeolus cyanescens</name>
    <dbReference type="NCBI Taxonomy" id="181874"/>
    <lineage>
        <taxon>Eukaryota</taxon>
        <taxon>Fungi</taxon>
        <taxon>Dikarya</taxon>
        <taxon>Basidiomycota</taxon>
        <taxon>Agaricomycotina</taxon>
        <taxon>Agaricomycetes</taxon>
        <taxon>Agaricomycetidae</taxon>
        <taxon>Agaricales</taxon>
        <taxon>Agaricineae</taxon>
        <taxon>Galeropsidaceae</taxon>
        <taxon>Panaeolus</taxon>
    </lineage>
</organism>
<dbReference type="InterPro" id="IPR040521">
    <property type="entry name" value="KDZ"/>
</dbReference>
<dbReference type="Pfam" id="PF18758">
    <property type="entry name" value="KDZ"/>
    <property type="match status" value="1"/>
</dbReference>
<comment type="caution">
    <text evidence="3">The sequence shown here is derived from an EMBL/GenBank/DDBJ whole genome shotgun (WGS) entry which is preliminary data.</text>
</comment>
<dbReference type="EMBL" id="NHTK01000937">
    <property type="protein sequence ID" value="PPR04510.1"/>
    <property type="molecule type" value="Genomic_DNA"/>
</dbReference>
<feature type="region of interest" description="Disordered" evidence="1">
    <location>
        <begin position="85"/>
        <end position="130"/>
    </location>
</feature>
<evidence type="ECO:0000313" key="4">
    <source>
        <dbReference type="Proteomes" id="UP000284842"/>
    </source>
</evidence>
<sequence length="721" mass="81921">MPPKNSQRNGRVYFTDLDHVDEDHSAVDVCEALPARQGQRKGVMSTSVGEMEVDKAKWTHAKSWEPEDSAEYALDPVGGYLYDQTVGGDLMDDEDDGRTESNDGKTETATEAATAAKKKTKKPRSKVSRRPHVVWKENYRSTYLDELCRHAGRGDFRKIEKCSECTQRREEAGDAIYRCKCCFLGDLVCKDCCVRRHKRLPFHLIEKWTGTLFSPVSLKSLGLRIQLNHTTMACSLPIPCHFSMVVIHTNGIHEISFDYCGCEKAEAHYVQLLRRRIFPSSQHVIQTCATFDVLDLLHKLSLTTKCGTYDLYRGLEKLTDSTGLRTPKSKYRPLIRMCVQYRHLKMLEWGGRAHDCTGIHGTKPGELGVPCPSCPRPGINLPEGWDKAPPEHRFLYMLFVCMDANFRLKNQLVSNYDQDPGLGTGMAFMVERKEHKKYARSQGNNDDISTCVGFQAIAQANTRFSQGLRYTGVGGVFCGRSEMVLPQGIGNLQKGERYSNMDYIFASGIREFLTLTTILISYDIACQWFKNLHSRMENLWPDSLKKIPKKVHLIPAVPKLHEPMHKQTDNHQQYSLNFIPGVGSSDLETPERVWAGHNQLGNSTKTQGPGSRHDNIDDHLNWWNWLKYISMGTTLMRRYLAALANRNLQTEAHKGLSANFEPSVVAEWEKMCQDWESAEYPRANVPNPYISESYDYSEADARNELANEEDQRVKDGGKVLN</sequence>
<feature type="domain" description="CxC2-like cysteine cluster KDZ transposase-associated" evidence="2">
    <location>
        <begin position="218"/>
        <end position="323"/>
    </location>
</feature>
<feature type="region of interest" description="Disordered" evidence="1">
    <location>
        <begin position="700"/>
        <end position="721"/>
    </location>
</feature>
<evidence type="ECO:0000256" key="1">
    <source>
        <dbReference type="SAM" id="MobiDB-lite"/>
    </source>
</evidence>
<evidence type="ECO:0000259" key="2">
    <source>
        <dbReference type="Pfam" id="PF18803"/>
    </source>
</evidence>
<feature type="compositionally biased region" description="Basic and acidic residues" evidence="1">
    <location>
        <begin position="98"/>
        <end position="108"/>
    </location>
</feature>